<dbReference type="STRING" id="574087.Acear_0576"/>
<dbReference type="OrthoDB" id="2111462at2"/>
<dbReference type="RefSeq" id="WP_013277565.1">
    <property type="nucleotide sequence ID" value="NC_014378.1"/>
</dbReference>
<protein>
    <submittedName>
        <fullName evidence="1">Uncharacterized protein</fullName>
    </submittedName>
</protein>
<keyword evidence="2" id="KW-1185">Reference proteome</keyword>
<name>D9QV60_ACEAZ</name>
<dbReference type="EMBL" id="CP002105">
    <property type="protein sequence ID" value="ADL12119.1"/>
    <property type="molecule type" value="Genomic_DNA"/>
</dbReference>
<proteinExistence type="predicted"/>
<organism evidence="1 2">
    <name type="scientific">Acetohalobium arabaticum (strain ATCC 49924 / DSM 5501 / Z-7288)</name>
    <dbReference type="NCBI Taxonomy" id="574087"/>
    <lineage>
        <taxon>Bacteria</taxon>
        <taxon>Bacillati</taxon>
        <taxon>Bacillota</taxon>
        <taxon>Clostridia</taxon>
        <taxon>Halanaerobiales</taxon>
        <taxon>Halobacteroidaceae</taxon>
        <taxon>Acetohalobium</taxon>
    </lineage>
</organism>
<dbReference type="KEGG" id="aar:Acear_0576"/>
<dbReference type="HOGENOM" id="CLU_982192_0_0_9"/>
<accession>D9QV60</accession>
<sequence>MNIDNKSSFSIFDSLCSYSPAKLKENKFYLSRLKQLIDKNPQQFFNQLFFDYYWQSDQLELMTVIKRLRLVADQIKLPILNYLIYLEQPYNSALNNFTQQKELCQFIRKIRSTLKDLVKEEITHNQASQKTQAKIKTGLKHVNQFDTYAERRFEIADRGFNNREVIENISNYLSKAKPLADLAYFDDLYFCRKKLKPIRNQLNQRSFNKFIQKFIKNKLLTTAKKEKILNHLQNFITQSFLDQQSKRAYAVYLTLGISIPWEKHHFIKRLILNSHLETKIKQL</sequence>
<dbReference type="AlphaFoldDB" id="D9QV60"/>
<evidence type="ECO:0000313" key="1">
    <source>
        <dbReference type="EMBL" id="ADL12119.1"/>
    </source>
</evidence>
<evidence type="ECO:0000313" key="2">
    <source>
        <dbReference type="Proteomes" id="UP000001661"/>
    </source>
</evidence>
<gene>
    <name evidence="1" type="ordered locus">Acear_0576</name>
</gene>
<dbReference type="Proteomes" id="UP000001661">
    <property type="component" value="Chromosome"/>
</dbReference>
<reference evidence="1 2" key="1">
    <citation type="journal article" date="2010" name="Stand. Genomic Sci.">
        <title>Complete genome sequence of Acetohalobium arabaticum type strain (Z-7288).</title>
        <authorList>
            <person name="Sikorski J."/>
            <person name="Lapidus A."/>
            <person name="Chertkov O."/>
            <person name="Lucas S."/>
            <person name="Copeland A."/>
            <person name="Glavina Del Rio T."/>
            <person name="Nolan M."/>
            <person name="Tice H."/>
            <person name="Cheng J.F."/>
            <person name="Han C."/>
            <person name="Brambilla E."/>
            <person name="Pitluck S."/>
            <person name="Liolios K."/>
            <person name="Ivanova N."/>
            <person name="Mavromatis K."/>
            <person name="Mikhailova N."/>
            <person name="Pati A."/>
            <person name="Bruce D."/>
            <person name="Detter C."/>
            <person name="Tapia R."/>
            <person name="Goodwin L."/>
            <person name="Chen A."/>
            <person name="Palaniappan K."/>
            <person name="Land M."/>
            <person name="Hauser L."/>
            <person name="Chang Y.J."/>
            <person name="Jeffries C.D."/>
            <person name="Rohde M."/>
            <person name="Goker M."/>
            <person name="Spring S."/>
            <person name="Woyke T."/>
            <person name="Bristow J."/>
            <person name="Eisen J.A."/>
            <person name="Markowitz V."/>
            <person name="Hugenholtz P."/>
            <person name="Kyrpides N.C."/>
            <person name="Klenk H.P."/>
        </authorList>
    </citation>
    <scope>NUCLEOTIDE SEQUENCE [LARGE SCALE GENOMIC DNA]</scope>
    <source>
        <strain evidence="2">ATCC 49924 / DSM 5501 / Z-7288</strain>
    </source>
</reference>